<sequence>MSRFNQNVMYIVVIIAVFVTCIYFFTSNNDYETKGIFLPEYSVKLPKVDPNSVKIYNLRYQSDAEGAVGLIRVSTHTTNRDNFTKLCDRNLKKAVELAAENGVDEIKYICLYPEGQLDELSNVSLQAYTFRN</sequence>
<feature type="transmembrane region" description="Helical" evidence="1">
    <location>
        <begin position="7"/>
        <end position="25"/>
    </location>
</feature>
<keyword evidence="1" id="KW-0472">Membrane</keyword>
<keyword evidence="1" id="KW-0812">Transmembrane</keyword>
<name>A0A6M3HTP7_9GAMM</name>
<evidence type="ECO:0000313" key="3">
    <source>
        <dbReference type="Proteomes" id="UP000503320"/>
    </source>
</evidence>
<reference evidence="2 3" key="1">
    <citation type="submission" date="2019-03" db="EMBL/GenBank/DDBJ databases">
        <title>Complete Genome Sequence of Allofrancisella frigidaquae Strain SYSU 10HL1970 Isolated from Water-Cooling Systems in China.</title>
        <authorList>
            <person name="Ohrman C."/>
            <person name="Uneklint I."/>
            <person name="Sjodin A."/>
        </authorList>
    </citation>
    <scope>NUCLEOTIDE SEQUENCE [LARGE SCALE GENOMIC DNA]</scope>
    <source>
        <strain evidence="2 3">SYSU 10HL1970</strain>
    </source>
</reference>
<accession>A0A6M3HTP7</accession>
<evidence type="ECO:0000256" key="1">
    <source>
        <dbReference type="SAM" id="Phobius"/>
    </source>
</evidence>
<dbReference type="EMBL" id="CP038017">
    <property type="protein sequence ID" value="QIV94578.1"/>
    <property type="molecule type" value="Genomic_DNA"/>
</dbReference>
<organism evidence="2 3">
    <name type="scientific">Allofrancisella frigidaquae</name>
    <dbReference type="NCBI Taxonomy" id="1085644"/>
    <lineage>
        <taxon>Bacteria</taxon>
        <taxon>Pseudomonadati</taxon>
        <taxon>Pseudomonadota</taxon>
        <taxon>Gammaproteobacteria</taxon>
        <taxon>Thiotrichales</taxon>
        <taxon>Francisellaceae</taxon>
        <taxon>Allofrancisella</taxon>
    </lineage>
</organism>
<keyword evidence="3" id="KW-1185">Reference proteome</keyword>
<keyword evidence="1" id="KW-1133">Transmembrane helix</keyword>
<dbReference type="KEGG" id="afri:E3E15_04075"/>
<gene>
    <name evidence="2" type="ORF">E3E15_04075</name>
</gene>
<proteinExistence type="predicted"/>
<dbReference type="RefSeq" id="WP_172106686.1">
    <property type="nucleotide sequence ID" value="NZ_CP038017.1"/>
</dbReference>
<evidence type="ECO:0000313" key="2">
    <source>
        <dbReference type="EMBL" id="QIV94578.1"/>
    </source>
</evidence>
<protein>
    <submittedName>
        <fullName evidence="2">Uncharacterized protein</fullName>
    </submittedName>
</protein>
<dbReference type="Proteomes" id="UP000503320">
    <property type="component" value="Chromosome"/>
</dbReference>
<dbReference type="AlphaFoldDB" id="A0A6M3HTP7"/>